<organism evidence="5 6">
    <name type="scientific">Yersinia enterocolitica</name>
    <dbReference type="NCBI Taxonomy" id="630"/>
    <lineage>
        <taxon>Bacteria</taxon>
        <taxon>Pseudomonadati</taxon>
        <taxon>Pseudomonadota</taxon>
        <taxon>Gammaproteobacteria</taxon>
        <taxon>Enterobacterales</taxon>
        <taxon>Yersiniaceae</taxon>
        <taxon>Yersinia</taxon>
    </lineage>
</organism>
<dbReference type="InterPro" id="IPR029044">
    <property type="entry name" value="Nucleotide-diphossugar_trans"/>
</dbReference>
<dbReference type="AlphaFoldDB" id="A0A0H5H904"/>
<dbReference type="Pfam" id="PF00535">
    <property type="entry name" value="Glycos_transf_2"/>
    <property type="match status" value="1"/>
</dbReference>
<dbReference type="InterPro" id="IPR001173">
    <property type="entry name" value="Glyco_trans_2-like"/>
</dbReference>
<keyword evidence="3 5" id="KW-0808">Transferase</keyword>
<dbReference type="EMBL" id="CGBR01000010">
    <property type="protein sequence ID" value="CFQ61270.1"/>
    <property type="molecule type" value="Genomic_DNA"/>
</dbReference>
<dbReference type="PANTHER" id="PTHR43179">
    <property type="entry name" value="RHAMNOSYLTRANSFERASE WBBL"/>
    <property type="match status" value="1"/>
</dbReference>
<dbReference type="PANTHER" id="PTHR43179:SF12">
    <property type="entry name" value="GALACTOFURANOSYLTRANSFERASE GLFT2"/>
    <property type="match status" value="1"/>
</dbReference>
<dbReference type="GO" id="GO:0016757">
    <property type="term" value="F:glycosyltransferase activity"/>
    <property type="evidence" value="ECO:0007669"/>
    <property type="project" value="UniProtKB-KW"/>
</dbReference>
<accession>A0A0H5H904</accession>
<dbReference type="EC" id="2.4.-.-" evidence="5"/>
<sequence length="330" mass="37098">MNCNENDFEQASVAVVIVNWNSGELLAKCLQKLSEQIFQPSEIILVDNNSSDGSIDLIPKELLSNLTILRMTENLGFAEGNNRAITLCSTDYIALLNPDAFPEKDWLKKLMVAARENPSIVIFGSKQLCYPDTNIIDGTGDVYHISGLAWRRGHGVKVQQGDHYSKEIFSPCAGAAMYKRSALAEVGGFDSDFFCYVEDVDLGFRLRLIGHKALYVDNAIVQHVGSATSGGKHSDFSVYYGHRNLVWVYVKNMPISLLILSFPLHILLNLISIIKFSLDGKLSVILRSKRDAIKGLPRMIKKRKSIQKNRKIRPMSLLKILDYSIFKRER</sequence>
<evidence type="ECO:0000313" key="5">
    <source>
        <dbReference type="EMBL" id="CFQ61270.1"/>
    </source>
</evidence>
<dbReference type="Gene3D" id="3.90.550.10">
    <property type="entry name" value="Spore Coat Polysaccharide Biosynthesis Protein SpsA, Chain A"/>
    <property type="match status" value="1"/>
</dbReference>
<feature type="domain" description="Glycosyltransferase 2-like" evidence="4">
    <location>
        <begin position="15"/>
        <end position="186"/>
    </location>
</feature>
<gene>
    <name evidence="5" type="primary">wbbL_2</name>
    <name evidence="5" type="ORF">ERS137941_01793</name>
</gene>
<dbReference type="SUPFAM" id="SSF53448">
    <property type="entry name" value="Nucleotide-diphospho-sugar transferases"/>
    <property type="match status" value="1"/>
</dbReference>
<evidence type="ECO:0000256" key="3">
    <source>
        <dbReference type="ARBA" id="ARBA00022679"/>
    </source>
</evidence>
<name>A0A0H5H904_YEREN</name>
<reference evidence="5 6" key="1">
    <citation type="submission" date="2015-03" db="EMBL/GenBank/DDBJ databases">
        <authorList>
            <person name="Murphy D."/>
        </authorList>
    </citation>
    <scope>NUCLEOTIDE SEQUENCE [LARGE SCALE GENOMIC DNA]</scope>
    <source>
        <strain evidence="5 6">IP26249</strain>
    </source>
</reference>
<comment type="similarity">
    <text evidence="1">Belongs to the glycosyltransferase 2 family.</text>
</comment>
<evidence type="ECO:0000256" key="2">
    <source>
        <dbReference type="ARBA" id="ARBA00022676"/>
    </source>
</evidence>
<keyword evidence="2 5" id="KW-0328">Glycosyltransferase</keyword>
<proteinExistence type="inferred from homology"/>
<protein>
    <submittedName>
        <fullName evidence="5">dTDP-Rha:alpha-D-GlcNAc-pyrophosphate polyprenol, alpha-3-L-rhamnosyltransferase</fullName>
        <ecNumber evidence="5">2.4.-.-</ecNumber>
    </submittedName>
</protein>
<dbReference type="CDD" id="cd04186">
    <property type="entry name" value="GT_2_like_c"/>
    <property type="match status" value="1"/>
</dbReference>
<dbReference type="RefSeq" id="WP_023160190.1">
    <property type="nucleotide sequence ID" value="NZ_CGBR01000010.1"/>
</dbReference>
<dbReference type="Proteomes" id="UP000048841">
    <property type="component" value="Unassembled WGS sequence"/>
</dbReference>
<evidence type="ECO:0000256" key="1">
    <source>
        <dbReference type="ARBA" id="ARBA00006739"/>
    </source>
</evidence>
<evidence type="ECO:0000313" key="6">
    <source>
        <dbReference type="Proteomes" id="UP000048841"/>
    </source>
</evidence>
<evidence type="ECO:0000259" key="4">
    <source>
        <dbReference type="Pfam" id="PF00535"/>
    </source>
</evidence>